<accession>A0ABS5TQW1</accession>
<dbReference type="Proteomes" id="UP001197247">
    <property type="component" value="Unassembled WGS sequence"/>
</dbReference>
<evidence type="ECO:0000313" key="1">
    <source>
        <dbReference type="EMBL" id="MBT0772314.1"/>
    </source>
</evidence>
<dbReference type="RefSeq" id="WP_214158769.1">
    <property type="nucleotide sequence ID" value="NZ_JAHBAY010000012.1"/>
</dbReference>
<reference evidence="1 2" key="1">
    <citation type="submission" date="2021-05" db="EMBL/GenBank/DDBJ databases">
        <title>Kineosporia and Streptomyces sp. nov. two new marine actinobacteria isolated from Coral.</title>
        <authorList>
            <person name="Buangrab K."/>
            <person name="Sutthacheep M."/>
            <person name="Yeemin T."/>
            <person name="Harunari E."/>
            <person name="Igarashi Y."/>
            <person name="Kanchanasin P."/>
            <person name="Tanasupawat S."/>
            <person name="Phongsopitanun W."/>
        </authorList>
    </citation>
    <scope>NUCLEOTIDE SEQUENCE [LARGE SCALE GENOMIC DNA]</scope>
    <source>
        <strain evidence="1 2">J2-2</strain>
    </source>
</reference>
<evidence type="ECO:0000313" key="2">
    <source>
        <dbReference type="Proteomes" id="UP001197247"/>
    </source>
</evidence>
<gene>
    <name evidence="1" type="ORF">KIH74_25440</name>
</gene>
<protein>
    <submittedName>
        <fullName evidence="1">Uncharacterized protein</fullName>
    </submittedName>
</protein>
<comment type="caution">
    <text evidence="1">The sequence shown here is derived from an EMBL/GenBank/DDBJ whole genome shotgun (WGS) entry which is preliminary data.</text>
</comment>
<organism evidence="1 2">
    <name type="scientific">Kineosporia corallincola</name>
    <dbReference type="NCBI Taxonomy" id="2835133"/>
    <lineage>
        <taxon>Bacteria</taxon>
        <taxon>Bacillati</taxon>
        <taxon>Actinomycetota</taxon>
        <taxon>Actinomycetes</taxon>
        <taxon>Kineosporiales</taxon>
        <taxon>Kineosporiaceae</taxon>
        <taxon>Kineosporia</taxon>
    </lineage>
</organism>
<dbReference type="EMBL" id="JAHBAY010000012">
    <property type="protein sequence ID" value="MBT0772314.1"/>
    <property type="molecule type" value="Genomic_DNA"/>
</dbReference>
<name>A0ABS5TQW1_9ACTN</name>
<keyword evidence="2" id="KW-1185">Reference proteome</keyword>
<proteinExistence type="predicted"/>
<sequence>MDAATMWVTQEGLKLAAVPMTPESAFGFATEHFEPRGYQVITMGGRIGIRNTRIGGQYHWYQPVPVSEFAGVSE</sequence>